<feature type="compositionally biased region" description="Polar residues" evidence="6">
    <location>
        <begin position="316"/>
        <end position="327"/>
    </location>
</feature>
<gene>
    <name evidence="5" type="primary">rpsB</name>
    <name evidence="7" type="ORF">J2Z62_000182</name>
</gene>
<evidence type="ECO:0000256" key="5">
    <source>
        <dbReference type="HAMAP-Rule" id="MF_00291"/>
    </source>
</evidence>
<dbReference type="RefSeq" id="WP_256547557.1">
    <property type="nucleotide sequence ID" value="NZ_CP101809.1"/>
</dbReference>
<proteinExistence type="inferred from homology"/>
<accession>A0ABU0LYI7</accession>
<dbReference type="InterPro" id="IPR023591">
    <property type="entry name" value="Ribosomal_uS2_flav_dom_sf"/>
</dbReference>
<dbReference type="Gene3D" id="3.40.50.10490">
    <property type="entry name" value="Glucose-6-phosphate isomerase like protein, domain 1"/>
    <property type="match status" value="1"/>
</dbReference>
<dbReference type="GO" id="GO:0005840">
    <property type="term" value="C:ribosome"/>
    <property type="evidence" value="ECO:0007669"/>
    <property type="project" value="UniProtKB-KW"/>
</dbReference>
<name>A0ABU0LYI7_9BACT</name>
<dbReference type="InterPro" id="IPR005706">
    <property type="entry name" value="Ribosomal_uS2_bac/mit/plastid"/>
</dbReference>
<dbReference type="HAMAP" id="MF_00291_B">
    <property type="entry name" value="Ribosomal_uS2_B"/>
    <property type="match status" value="1"/>
</dbReference>
<dbReference type="EMBL" id="JAUSWO010000001">
    <property type="protein sequence ID" value="MDQ0513744.1"/>
    <property type="molecule type" value="Genomic_DNA"/>
</dbReference>
<dbReference type="PRINTS" id="PR00395">
    <property type="entry name" value="RIBOSOMALS2"/>
</dbReference>
<dbReference type="InterPro" id="IPR001865">
    <property type="entry name" value="Ribosomal_uS2"/>
</dbReference>
<evidence type="ECO:0000256" key="4">
    <source>
        <dbReference type="ARBA" id="ARBA00035256"/>
    </source>
</evidence>
<keyword evidence="8" id="KW-1185">Reference proteome</keyword>
<feature type="region of interest" description="Disordered" evidence="6">
    <location>
        <begin position="1"/>
        <end position="58"/>
    </location>
</feature>
<feature type="compositionally biased region" description="Polar residues" evidence="6">
    <location>
        <begin position="12"/>
        <end position="48"/>
    </location>
</feature>
<dbReference type="Proteomes" id="UP001240643">
    <property type="component" value="Unassembled WGS sequence"/>
</dbReference>
<dbReference type="Pfam" id="PF00318">
    <property type="entry name" value="Ribosomal_S2"/>
    <property type="match status" value="1"/>
</dbReference>
<keyword evidence="3 5" id="KW-0687">Ribonucleoprotein</keyword>
<dbReference type="Gene3D" id="1.10.287.610">
    <property type="entry name" value="Helix hairpin bin"/>
    <property type="match status" value="1"/>
</dbReference>
<evidence type="ECO:0000256" key="1">
    <source>
        <dbReference type="ARBA" id="ARBA00006242"/>
    </source>
</evidence>
<evidence type="ECO:0000313" key="8">
    <source>
        <dbReference type="Proteomes" id="UP001240643"/>
    </source>
</evidence>
<evidence type="ECO:0000256" key="3">
    <source>
        <dbReference type="ARBA" id="ARBA00023274"/>
    </source>
</evidence>
<evidence type="ECO:0000256" key="6">
    <source>
        <dbReference type="SAM" id="MobiDB-lite"/>
    </source>
</evidence>
<reference evidence="7" key="1">
    <citation type="submission" date="2023-07" db="EMBL/GenBank/DDBJ databases">
        <title>Genomic Encyclopedia of Type Strains, Phase IV (KMG-IV): sequencing the most valuable type-strain genomes for metagenomic binning, comparative biology and taxonomic classification.</title>
        <authorList>
            <person name="Goeker M."/>
        </authorList>
    </citation>
    <scope>NUCLEOTIDE SEQUENCE [LARGE SCALE GENOMIC DNA]</scope>
    <source>
        <strain evidence="7">DSM 21204</strain>
    </source>
</reference>
<keyword evidence="2 5" id="KW-0689">Ribosomal protein</keyword>
<organism evidence="7 8">
    <name type="scientific">Mycoplasmoides fastidiosum</name>
    <dbReference type="NCBI Taxonomy" id="92758"/>
    <lineage>
        <taxon>Bacteria</taxon>
        <taxon>Bacillati</taxon>
        <taxon>Mycoplasmatota</taxon>
        <taxon>Mycoplasmoidales</taxon>
        <taxon>Mycoplasmoidaceae</taxon>
        <taxon>Mycoplasmoides</taxon>
    </lineage>
</organism>
<comment type="caution">
    <text evidence="7">The sequence shown here is derived from an EMBL/GenBank/DDBJ whole genome shotgun (WGS) entry which is preliminary data.</text>
</comment>
<feature type="region of interest" description="Disordered" evidence="6">
    <location>
        <begin position="310"/>
        <end position="345"/>
    </location>
</feature>
<dbReference type="PANTHER" id="PTHR12534">
    <property type="entry name" value="30S RIBOSOMAL PROTEIN S2 PROKARYOTIC AND ORGANELLAR"/>
    <property type="match status" value="1"/>
</dbReference>
<dbReference type="SUPFAM" id="SSF52313">
    <property type="entry name" value="Ribosomal protein S2"/>
    <property type="match status" value="1"/>
</dbReference>
<sequence>MTNLKTEVESVNAENTEQAPNVEANSTESKQVEVSSTDPNNFSESNETADSEKKKKRSEVPLIPLPKLIDSGIHIGLKPNKWNPKMKPFIYTKKFNHIIDIRKTTGFLEKAFSYLVDVVRSGGEVIFVGTKNKLVRNLIKSVAERVGVYYVTQRWLGGTLTNFKHISHSIKKLNDLDVLLADESLQAGRTKKELLDLTRDRDKLEKFYGGIKNMTKIPQVLVCFDPVEDINSVLEAKKVGIPVVAVANTNADPLLADFIIPANNFSIRSAYLIVNVLGDAIAYANDNPTVVAYRSADDIVLPEIQRRHNLNRGKRNNYSPTRTTKVQVHSEKTEAKPQSSEAPNN</sequence>
<evidence type="ECO:0000256" key="2">
    <source>
        <dbReference type="ARBA" id="ARBA00022980"/>
    </source>
</evidence>
<feature type="compositionally biased region" description="Polar residues" evidence="6">
    <location>
        <begin position="336"/>
        <end position="345"/>
    </location>
</feature>
<dbReference type="NCBIfam" id="TIGR01011">
    <property type="entry name" value="rpsB_bact"/>
    <property type="match status" value="1"/>
</dbReference>
<dbReference type="CDD" id="cd01425">
    <property type="entry name" value="RPS2"/>
    <property type="match status" value="1"/>
</dbReference>
<dbReference type="PANTHER" id="PTHR12534:SF0">
    <property type="entry name" value="SMALL RIBOSOMAL SUBUNIT PROTEIN US2M"/>
    <property type="match status" value="1"/>
</dbReference>
<evidence type="ECO:0000313" key="7">
    <source>
        <dbReference type="EMBL" id="MDQ0513744.1"/>
    </source>
</evidence>
<comment type="similarity">
    <text evidence="1 5">Belongs to the universal ribosomal protein uS2 family.</text>
</comment>
<protein>
    <recommendedName>
        <fullName evidence="4 5">Small ribosomal subunit protein uS2</fullName>
    </recommendedName>
</protein>